<sequence>MDKVCSRTLRVSLARTMMATVALLATGFVTAQPLAWSPQRGGAQPVRSLADLAADPAPSANTPPQTQMQQALLIRNPDTSNGTSEYALADQFGRVQRYVESSPGIDLASFVGERVTVRSDTGTTLLASQLNLPITAAAQQYAAPQFDVVQAEHQQPVAQRINNNSQPQHRTAQVAPVVVDQYGMTSNAAPGNCPNCTVNQYGMPAGGGYINGYDAWGSGNACNECQTYSPYFVSPDTSFNPSCCRGARGRFYGRAEYLLWWIDGMNIPPLVTSSPAGTPQGEAGVLGEEGTSILFGGGEVLGGSRDGLRFQLGTWFNEYRDLAIEGDIFFFETASTGFSATGDGGSPILARPFFNMVPVDGVGDVLPPAEDAELVSYPNVVEGTVSVDTRSDFGGAGLRLRAAICCKEIGGVCNTCSPCGPAVGPSSVSRIDVIAGYRFFKLDERVLIQEDLNSLLTASPGTFDIYDRFDTYNEFHGGDVGFIWEWESTRWTLEFLSKVALGNTHQRVTVDGGTTVSDGVNSYSEEGGLLALRSNIGKYDRDKFTAIPEIGLTAGYRITPRLKATVGYTLIYWGSVARPGEHIDLDVNPNLLPPVVEPVVGPERPRFRWDDTSLLAHGLNLGLDYRF</sequence>
<feature type="signal peptide" evidence="1">
    <location>
        <begin position="1"/>
        <end position="31"/>
    </location>
</feature>
<dbReference type="EMBL" id="JAMXLR010000026">
    <property type="protein sequence ID" value="MCO6043880.1"/>
    <property type="molecule type" value="Genomic_DNA"/>
</dbReference>
<keyword evidence="1" id="KW-0732">Signal</keyword>
<protein>
    <submittedName>
        <fullName evidence="2">BBP7 family outer membrane beta-barrel protein</fullName>
    </submittedName>
</protein>
<organism evidence="2 3">
    <name type="scientific">Aeoliella straminimaris</name>
    <dbReference type="NCBI Taxonomy" id="2954799"/>
    <lineage>
        <taxon>Bacteria</taxon>
        <taxon>Pseudomonadati</taxon>
        <taxon>Planctomycetota</taxon>
        <taxon>Planctomycetia</taxon>
        <taxon>Pirellulales</taxon>
        <taxon>Lacipirellulaceae</taxon>
        <taxon>Aeoliella</taxon>
    </lineage>
</organism>
<dbReference type="Proteomes" id="UP001155241">
    <property type="component" value="Unassembled WGS sequence"/>
</dbReference>
<accession>A0A9X2F7R0</accession>
<reference evidence="2" key="1">
    <citation type="submission" date="2022-06" db="EMBL/GenBank/DDBJ databases">
        <title>Aeoliella straminimaris, a novel planctomycete from sediments.</title>
        <authorList>
            <person name="Vitorino I.R."/>
            <person name="Lage O.M."/>
        </authorList>
    </citation>
    <scope>NUCLEOTIDE SEQUENCE</scope>
    <source>
        <strain evidence="2">ICT_H6.2</strain>
    </source>
</reference>
<evidence type="ECO:0000313" key="2">
    <source>
        <dbReference type="EMBL" id="MCO6043880.1"/>
    </source>
</evidence>
<comment type="caution">
    <text evidence="2">The sequence shown here is derived from an EMBL/GenBank/DDBJ whole genome shotgun (WGS) entry which is preliminary data.</text>
</comment>
<dbReference type="Pfam" id="PF07585">
    <property type="entry name" value="BBP7"/>
    <property type="match status" value="1"/>
</dbReference>
<name>A0A9X2F7R0_9BACT</name>
<proteinExistence type="predicted"/>
<dbReference type="RefSeq" id="WP_252851982.1">
    <property type="nucleotide sequence ID" value="NZ_JAMXLR010000026.1"/>
</dbReference>
<dbReference type="AlphaFoldDB" id="A0A9X2F7R0"/>
<dbReference type="InterPro" id="IPR011446">
    <property type="entry name" value="BBP7"/>
</dbReference>
<evidence type="ECO:0000313" key="3">
    <source>
        <dbReference type="Proteomes" id="UP001155241"/>
    </source>
</evidence>
<evidence type="ECO:0000256" key="1">
    <source>
        <dbReference type="SAM" id="SignalP"/>
    </source>
</evidence>
<feature type="chain" id="PRO_5040923225" evidence="1">
    <location>
        <begin position="32"/>
        <end position="627"/>
    </location>
</feature>
<keyword evidence="3" id="KW-1185">Reference proteome</keyword>
<gene>
    <name evidence="2" type="ORF">NG895_08165</name>
</gene>